<dbReference type="EMBL" id="FRAD01000004">
    <property type="protein sequence ID" value="SHJ54492.1"/>
    <property type="molecule type" value="Genomic_DNA"/>
</dbReference>
<evidence type="ECO:0000313" key="1">
    <source>
        <dbReference type="EMBL" id="SHJ54492.1"/>
    </source>
</evidence>
<organism evidence="1 2">
    <name type="scientific">Hathewaya proteolytica DSM 3090</name>
    <dbReference type="NCBI Taxonomy" id="1121331"/>
    <lineage>
        <taxon>Bacteria</taxon>
        <taxon>Bacillati</taxon>
        <taxon>Bacillota</taxon>
        <taxon>Clostridia</taxon>
        <taxon>Eubacteriales</taxon>
        <taxon>Clostridiaceae</taxon>
        <taxon>Hathewaya</taxon>
    </lineage>
</organism>
<keyword evidence="2" id="KW-1185">Reference proteome</keyword>
<dbReference type="RefSeq" id="WP_072901648.1">
    <property type="nucleotide sequence ID" value="NZ_FRAD01000004.1"/>
</dbReference>
<proteinExistence type="predicted"/>
<dbReference type="OrthoDB" id="1897626at2"/>
<reference evidence="1 2" key="1">
    <citation type="submission" date="2016-11" db="EMBL/GenBank/DDBJ databases">
        <authorList>
            <person name="Jaros S."/>
            <person name="Januszkiewicz K."/>
            <person name="Wedrychowicz H."/>
        </authorList>
    </citation>
    <scope>NUCLEOTIDE SEQUENCE [LARGE SCALE GENOMIC DNA]</scope>
    <source>
        <strain evidence="1 2">DSM 3090</strain>
    </source>
</reference>
<name>A0A1M6K682_9CLOT</name>
<dbReference type="Proteomes" id="UP000183952">
    <property type="component" value="Unassembled WGS sequence"/>
</dbReference>
<gene>
    <name evidence="1" type="ORF">SAMN02745248_00351</name>
</gene>
<dbReference type="AlphaFoldDB" id="A0A1M6K682"/>
<sequence length="248" mass="28553">MSYSIDEIKISNKIYYYLLKNGQLDENEEELYRAYSDNENITLLVKEMGEASETIISKYGGIVYIIPKEENDFLGYSKGELKKILCKSTANDKDYYLSQFIILTLMVNLYGAQGISSKSRDYIKIGEFLNIITDKLTEGANREKQEDDKLLVENHGGSSEKNFIVFQDLLDRFEALKSSDIKTTAKTTKEGFIDTILKFLEDEGLIYYIKNDDIIKSTTKLDSFMDWDLLNKNNYNRALRALGEAMDE</sequence>
<evidence type="ECO:0000313" key="2">
    <source>
        <dbReference type="Proteomes" id="UP000183952"/>
    </source>
</evidence>
<protein>
    <submittedName>
        <fullName evidence="1">Uncharacterized protein</fullName>
    </submittedName>
</protein>
<dbReference type="InterPro" id="IPR045707">
    <property type="entry name" value="DUF6063"/>
</dbReference>
<dbReference type="STRING" id="1121331.SAMN02745248_00351"/>
<accession>A0A1M6K682</accession>
<dbReference type="Pfam" id="PF19539">
    <property type="entry name" value="DUF6063"/>
    <property type="match status" value="1"/>
</dbReference>